<accession>A0A8E2DVA9</accession>
<evidence type="ECO:0000256" key="6">
    <source>
        <dbReference type="ARBA" id="ARBA00022512"/>
    </source>
</evidence>
<evidence type="ECO:0000256" key="10">
    <source>
        <dbReference type="ARBA" id="ARBA00022729"/>
    </source>
</evidence>
<dbReference type="SUPFAM" id="SSF88713">
    <property type="entry name" value="Glycoside hydrolase/deacetylase"/>
    <property type="match status" value="1"/>
</dbReference>
<keyword evidence="8" id="KW-0336">GPI-anchor</keyword>
<dbReference type="GO" id="GO:0004099">
    <property type="term" value="F:chitin deacetylase activity"/>
    <property type="evidence" value="ECO:0007669"/>
    <property type="project" value="UniProtKB-EC"/>
</dbReference>
<keyword evidence="25" id="KW-1185">Reference proteome</keyword>
<proteinExistence type="inferred from homology"/>
<evidence type="ECO:0000259" key="23">
    <source>
        <dbReference type="PROSITE" id="PS51677"/>
    </source>
</evidence>
<dbReference type="GO" id="GO:0005886">
    <property type="term" value="C:plasma membrane"/>
    <property type="evidence" value="ECO:0007669"/>
    <property type="project" value="UniProtKB-SubCell"/>
</dbReference>
<dbReference type="InterPro" id="IPR050248">
    <property type="entry name" value="Polysacc_deacetylase_ArnD"/>
</dbReference>
<keyword evidence="15" id="KW-0119">Carbohydrate metabolism</keyword>
<keyword evidence="5" id="KW-1003">Cell membrane</keyword>
<evidence type="ECO:0000256" key="12">
    <source>
        <dbReference type="ARBA" id="ARBA00023024"/>
    </source>
</evidence>
<evidence type="ECO:0000256" key="20">
    <source>
        <dbReference type="ARBA" id="ARBA00024056"/>
    </source>
</evidence>
<sequence>MRFSVVSALAVPALVSAHGLQHHARQAPTSSAVPAPASSSVVAAPVASAPAASGAATSAVVGSGAVSSSGLPASVLSGSLTFTPASINPTAVPLSDIIPGTLTTQSTVSLLTTPTAGATPSAFPSAPPLPDISTLAPANYPTLDKTPPTDSPEVQQWIQDVANTGIQIPDIQPTVLGGCPANPVAAADSNNTRCWWTCGGCTAPGDVTTCPDKLTWGLTYDDGPAPYTPNLLQYLDANDLKATIFTVGSRAISYPNTLRDEYISGHQIAVHTWSHPYMTTLTNDEIIAELGWSKKIIKDVLGVTPNFWRPPYGDVDNRVRAIATAMGLQTSMWTRISPTATFDTGDYNVAGGLVSPYQVLNNWESIMGNASTISTGFIVLEHDLFAQSVDLATGYILPQALVHNPPFNIMPIVSCLNKPMADAYIETNDNTTNPPIASGGATAATFSSGAQSTGSSASKSNGAVAASFINPDLLTSAVGLLAGLSAIVL</sequence>
<dbReference type="FunFam" id="3.20.20.370:FF:000004">
    <property type="entry name" value="Related to Chitin deacetylase"/>
    <property type="match status" value="1"/>
</dbReference>
<dbReference type="EMBL" id="KV722330">
    <property type="protein sequence ID" value="OCH96694.1"/>
    <property type="molecule type" value="Genomic_DNA"/>
</dbReference>
<gene>
    <name evidence="24" type="ORF">OBBRIDRAFT_815919</name>
</gene>
<keyword evidence="11 24" id="KW-0378">Hydrolase</keyword>
<evidence type="ECO:0000256" key="2">
    <source>
        <dbReference type="ARBA" id="ARBA00004191"/>
    </source>
</evidence>
<name>A0A8E2DVA9_9APHY</name>
<reference evidence="24 25" key="1">
    <citation type="submission" date="2016-07" db="EMBL/GenBank/DDBJ databases">
        <title>Draft genome of the white-rot fungus Obba rivulosa 3A-2.</title>
        <authorList>
            <consortium name="DOE Joint Genome Institute"/>
            <person name="Miettinen O."/>
            <person name="Riley R."/>
            <person name="Acob R."/>
            <person name="Barry K."/>
            <person name="Cullen D."/>
            <person name="De Vries R."/>
            <person name="Hainaut M."/>
            <person name="Hatakka A."/>
            <person name="Henrissat B."/>
            <person name="Hilden K."/>
            <person name="Kuo R."/>
            <person name="Labutti K."/>
            <person name="Lipzen A."/>
            <person name="Makela M.R."/>
            <person name="Sandor L."/>
            <person name="Spatafora J.W."/>
            <person name="Grigoriev I.V."/>
            <person name="Hibbett D.S."/>
        </authorList>
    </citation>
    <scope>NUCLEOTIDE SEQUENCE [LARGE SCALE GENOMIC DNA]</scope>
    <source>
        <strain evidence="24 25">3A-2</strain>
    </source>
</reference>
<dbReference type="GO" id="GO:0046872">
    <property type="term" value="F:metal ion binding"/>
    <property type="evidence" value="ECO:0007669"/>
    <property type="project" value="UniProtKB-KW"/>
</dbReference>
<evidence type="ECO:0000313" key="25">
    <source>
        <dbReference type="Proteomes" id="UP000250043"/>
    </source>
</evidence>
<feature type="domain" description="NodB homology" evidence="23">
    <location>
        <begin position="214"/>
        <end position="410"/>
    </location>
</feature>
<dbReference type="Gene3D" id="3.20.20.370">
    <property type="entry name" value="Glycoside hydrolase/deacetylase"/>
    <property type="match status" value="1"/>
</dbReference>
<keyword evidence="16" id="KW-0170">Cobalt</keyword>
<feature type="chain" id="PRO_5034831629" description="chitin deacetylase" evidence="22">
    <location>
        <begin position="18"/>
        <end position="489"/>
    </location>
</feature>
<evidence type="ECO:0000256" key="5">
    <source>
        <dbReference type="ARBA" id="ARBA00022475"/>
    </source>
</evidence>
<keyword evidence="13" id="KW-0472">Membrane</keyword>
<evidence type="ECO:0000256" key="18">
    <source>
        <dbReference type="ARBA" id="ARBA00023316"/>
    </source>
</evidence>
<comment type="similarity">
    <text evidence="4">Belongs to the polysaccharide deacetylase family.</text>
</comment>
<dbReference type="PROSITE" id="PS51677">
    <property type="entry name" value="NODB"/>
    <property type="match status" value="1"/>
</dbReference>
<dbReference type="AlphaFoldDB" id="A0A8E2DVA9"/>
<evidence type="ECO:0000256" key="16">
    <source>
        <dbReference type="ARBA" id="ARBA00023285"/>
    </source>
</evidence>
<keyword evidence="17" id="KW-0449">Lipoprotein</keyword>
<evidence type="ECO:0000256" key="8">
    <source>
        <dbReference type="ARBA" id="ARBA00022622"/>
    </source>
</evidence>
<dbReference type="EC" id="3.5.1.41" evidence="20"/>
<evidence type="ECO:0000256" key="22">
    <source>
        <dbReference type="SAM" id="SignalP"/>
    </source>
</evidence>
<evidence type="ECO:0000256" key="1">
    <source>
        <dbReference type="ARBA" id="ARBA00001941"/>
    </source>
</evidence>
<comment type="catalytic activity">
    <reaction evidence="21">
        <text>[(1-&gt;4)-N-acetyl-beta-D-glucosaminyl](n) + n H2O = chitosan + n acetate</text>
        <dbReference type="Rhea" id="RHEA:10464"/>
        <dbReference type="Rhea" id="RHEA-COMP:9593"/>
        <dbReference type="Rhea" id="RHEA-COMP:9597"/>
        <dbReference type="ChEBI" id="CHEBI:15377"/>
        <dbReference type="ChEBI" id="CHEBI:17029"/>
        <dbReference type="ChEBI" id="CHEBI:30089"/>
        <dbReference type="ChEBI" id="CHEBI:57704"/>
        <dbReference type="EC" id="3.5.1.41"/>
    </reaction>
    <physiologicalReaction direction="left-to-right" evidence="21">
        <dbReference type="Rhea" id="RHEA:10465"/>
    </physiologicalReaction>
</comment>
<evidence type="ECO:0000256" key="13">
    <source>
        <dbReference type="ARBA" id="ARBA00023136"/>
    </source>
</evidence>
<dbReference type="InterPro" id="IPR002509">
    <property type="entry name" value="NODB_dom"/>
</dbReference>
<dbReference type="GO" id="GO:0071555">
    <property type="term" value="P:cell wall organization"/>
    <property type="evidence" value="ECO:0007669"/>
    <property type="project" value="UniProtKB-KW"/>
</dbReference>
<evidence type="ECO:0000256" key="14">
    <source>
        <dbReference type="ARBA" id="ARBA00023180"/>
    </source>
</evidence>
<evidence type="ECO:0000256" key="19">
    <source>
        <dbReference type="ARBA" id="ARBA00023326"/>
    </source>
</evidence>
<dbReference type="Pfam" id="PF01522">
    <property type="entry name" value="Polysacc_deac_1"/>
    <property type="match status" value="1"/>
</dbReference>
<dbReference type="GO" id="GO:0000272">
    <property type="term" value="P:polysaccharide catabolic process"/>
    <property type="evidence" value="ECO:0007669"/>
    <property type="project" value="UniProtKB-KW"/>
</dbReference>
<dbReference type="GO" id="GO:0098552">
    <property type="term" value="C:side of membrane"/>
    <property type="evidence" value="ECO:0007669"/>
    <property type="project" value="UniProtKB-KW"/>
</dbReference>
<keyword evidence="18" id="KW-0961">Cell wall biogenesis/degradation</keyword>
<comment type="cofactor">
    <cofactor evidence="1">
        <name>Co(2+)</name>
        <dbReference type="ChEBI" id="CHEBI:48828"/>
    </cofactor>
</comment>
<evidence type="ECO:0000256" key="15">
    <source>
        <dbReference type="ARBA" id="ARBA00023277"/>
    </source>
</evidence>
<evidence type="ECO:0000256" key="17">
    <source>
        <dbReference type="ARBA" id="ARBA00023288"/>
    </source>
</evidence>
<evidence type="ECO:0000256" key="4">
    <source>
        <dbReference type="ARBA" id="ARBA00010973"/>
    </source>
</evidence>
<dbReference type="Proteomes" id="UP000250043">
    <property type="component" value="Unassembled WGS sequence"/>
</dbReference>
<dbReference type="PANTHER" id="PTHR10587">
    <property type="entry name" value="GLYCOSYL TRANSFERASE-RELATED"/>
    <property type="match status" value="1"/>
</dbReference>
<keyword evidence="7" id="KW-0964">Secreted</keyword>
<keyword evidence="19" id="KW-0624">Polysaccharide degradation</keyword>
<keyword evidence="9" id="KW-0479">Metal-binding</keyword>
<organism evidence="24 25">
    <name type="scientific">Obba rivulosa</name>
    <dbReference type="NCBI Taxonomy" id="1052685"/>
    <lineage>
        <taxon>Eukaryota</taxon>
        <taxon>Fungi</taxon>
        <taxon>Dikarya</taxon>
        <taxon>Basidiomycota</taxon>
        <taxon>Agaricomycotina</taxon>
        <taxon>Agaricomycetes</taxon>
        <taxon>Polyporales</taxon>
        <taxon>Gelatoporiaceae</taxon>
        <taxon>Obba</taxon>
    </lineage>
</organism>
<dbReference type="OrthoDB" id="407355at2759"/>
<dbReference type="PANTHER" id="PTHR10587:SF133">
    <property type="entry name" value="CHITIN DEACETYLASE 1-RELATED"/>
    <property type="match status" value="1"/>
</dbReference>
<dbReference type="GO" id="GO:0009272">
    <property type="term" value="P:fungal-type cell wall biogenesis"/>
    <property type="evidence" value="ECO:0007669"/>
    <property type="project" value="UniProtKB-ARBA"/>
</dbReference>
<keyword evidence="12" id="KW-0146">Chitin degradation</keyword>
<protein>
    <recommendedName>
        <fullName evidence="20">chitin deacetylase</fullName>
        <ecNumber evidence="20">3.5.1.41</ecNumber>
    </recommendedName>
</protein>
<evidence type="ECO:0000256" key="7">
    <source>
        <dbReference type="ARBA" id="ARBA00022525"/>
    </source>
</evidence>
<evidence type="ECO:0000256" key="9">
    <source>
        <dbReference type="ARBA" id="ARBA00022723"/>
    </source>
</evidence>
<keyword evidence="14" id="KW-0325">Glycoprotein</keyword>
<dbReference type="GO" id="GO:0006032">
    <property type="term" value="P:chitin catabolic process"/>
    <property type="evidence" value="ECO:0007669"/>
    <property type="project" value="UniProtKB-KW"/>
</dbReference>
<evidence type="ECO:0000256" key="11">
    <source>
        <dbReference type="ARBA" id="ARBA00022801"/>
    </source>
</evidence>
<evidence type="ECO:0000256" key="21">
    <source>
        <dbReference type="ARBA" id="ARBA00048494"/>
    </source>
</evidence>
<keyword evidence="6" id="KW-0134">Cell wall</keyword>
<dbReference type="InterPro" id="IPR011330">
    <property type="entry name" value="Glyco_hydro/deAcase_b/a-brl"/>
</dbReference>
<evidence type="ECO:0000256" key="3">
    <source>
        <dbReference type="ARBA" id="ARBA00004609"/>
    </source>
</evidence>
<feature type="signal peptide" evidence="22">
    <location>
        <begin position="1"/>
        <end position="17"/>
    </location>
</feature>
<evidence type="ECO:0000313" key="24">
    <source>
        <dbReference type="EMBL" id="OCH96694.1"/>
    </source>
</evidence>
<keyword evidence="10 22" id="KW-0732">Signal</keyword>
<comment type="subcellular location">
    <subcellularLocation>
        <location evidence="3">Cell membrane</location>
        <topology evidence="3">Lipid-anchor</topology>
        <topology evidence="3">GPI-anchor</topology>
    </subcellularLocation>
    <subcellularLocation>
        <location evidence="2">Secreted</location>
        <location evidence="2">Cell wall</location>
    </subcellularLocation>
</comment>